<dbReference type="GO" id="GO:0016740">
    <property type="term" value="F:transferase activity"/>
    <property type="evidence" value="ECO:0007669"/>
    <property type="project" value="TreeGrafter"/>
</dbReference>
<dbReference type="Gene3D" id="3.60.15.10">
    <property type="entry name" value="Ribonuclease Z/Hydroxyacylglutathione hydrolase-like"/>
    <property type="match status" value="1"/>
</dbReference>
<evidence type="ECO:0000313" key="2">
    <source>
        <dbReference type="EMBL" id="RRG19834.1"/>
    </source>
</evidence>
<dbReference type="CDD" id="cd07713">
    <property type="entry name" value="DHPS-like_MBL-fold"/>
    <property type="match status" value="1"/>
</dbReference>
<feature type="domain" description="Metallo-beta-lactamase" evidence="1">
    <location>
        <begin position="33"/>
        <end position="131"/>
    </location>
</feature>
<dbReference type="SUPFAM" id="SSF56281">
    <property type="entry name" value="Metallo-hydrolase/oxidoreductase"/>
    <property type="match status" value="1"/>
</dbReference>
<dbReference type="InterPro" id="IPR052926">
    <property type="entry name" value="Metallo-beta-lactamase_dom"/>
</dbReference>
<name>A0A425XYD1_9BACT</name>
<reference evidence="2 3" key="1">
    <citation type="submission" date="2018-07" db="EMBL/GenBank/DDBJ databases">
        <title>Draft genome sequence of Ancylomarina sp. M1P.</title>
        <authorList>
            <person name="Yadav S."/>
            <person name="Villanueva L."/>
            <person name="Damste J.S.S."/>
        </authorList>
    </citation>
    <scope>NUCLEOTIDE SEQUENCE [LARGE SCALE GENOMIC DNA]</scope>
    <source>
        <strain evidence="2 3">M1P</strain>
    </source>
</reference>
<organism evidence="2 3">
    <name type="scientific">Ancylomarina euxinus</name>
    <dbReference type="NCBI Taxonomy" id="2283627"/>
    <lineage>
        <taxon>Bacteria</taxon>
        <taxon>Pseudomonadati</taxon>
        <taxon>Bacteroidota</taxon>
        <taxon>Bacteroidia</taxon>
        <taxon>Marinilabiliales</taxon>
        <taxon>Marinifilaceae</taxon>
        <taxon>Ancylomarina</taxon>
    </lineage>
</organism>
<keyword evidence="2" id="KW-0378">Hydrolase</keyword>
<dbReference type="PANTHER" id="PTHR13754:SF13">
    <property type="entry name" value="METALLO-BETA-LACTAMASE SUPERFAMILY PROTEIN (AFU_ORTHOLOGUE AFUA_3G07630)"/>
    <property type="match status" value="1"/>
</dbReference>
<dbReference type="AlphaFoldDB" id="A0A425XYD1"/>
<protein>
    <submittedName>
        <fullName evidence="2">MBL fold metallo-hydrolase</fullName>
    </submittedName>
</protein>
<dbReference type="GO" id="GO:0016787">
    <property type="term" value="F:hydrolase activity"/>
    <property type="evidence" value="ECO:0007669"/>
    <property type="project" value="UniProtKB-KW"/>
</dbReference>
<accession>A0A425XYD1</accession>
<evidence type="ECO:0000259" key="1">
    <source>
        <dbReference type="Pfam" id="PF00753"/>
    </source>
</evidence>
<dbReference type="Proteomes" id="UP000285794">
    <property type="component" value="Unassembled WGS sequence"/>
</dbReference>
<dbReference type="PANTHER" id="PTHR13754">
    <property type="entry name" value="METALLO-BETA-LACTAMASE SUPERFAMILY PROTEIN"/>
    <property type="match status" value="1"/>
</dbReference>
<dbReference type="InterPro" id="IPR041712">
    <property type="entry name" value="DHPS-like_MBL-fold"/>
</dbReference>
<dbReference type="InterPro" id="IPR036866">
    <property type="entry name" value="RibonucZ/Hydroxyglut_hydro"/>
</dbReference>
<proteinExistence type="predicted"/>
<dbReference type="Pfam" id="PF00753">
    <property type="entry name" value="Lactamase_B"/>
    <property type="match status" value="1"/>
</dbReference>
<sequence>MQIEIMETKITILCENDTSKRAARFCRSEWGFSAFVETNQVKILFDTGHTSLYKQNANALDIDLNQTDFVVLSHHHWDHTSGMLSHEFKEKKKLILHPHILEKVSEEKAHLFNRDFELIASETSLEFAPGIFYLGQIPRVMSFEKGEHKGDSMLDDSAIAIKTAKGVIVLTGCSHAGICNICEYAKEVTDQDLYAVVGGFHLTQKIQATVRKTIEYFKAENVEHIYPMHCVDFPTLVRFYDEFKTIKYATGDVINL</sequence>
<comment type="caution">
    <text evidence="2">The sequence shown here is derived from an EMBL/GenBank/DDBJ whole genome shotgun (WGS) entry which is preliminary data.</text>
</comment>
<dbReference type="InterPro" id="IPR001279">
    <property type="entry name" value="Metallo-B-lactamas"/>
</dbReference>
<dbReference type="EMBL" id="QQWG01000016">
    <property type="protein sequence ID" value="RRG19834.1"/>
    <property type="molecule type" value="Genomic_DNA"/>
</dbReference>
<keyword evidence="3" id="KW-1185">Reference proteome</keyword>
<gene>
    <name evidence="2" type="ORF">DWB61_13880</name>
</gene>
<evidence type="ECO:0000313" key="3">
    <source>
        <dbReference type="Proteomes" id="UP000285794"/>
    </source>
</evidence>